<dbReference type="Pfam" id="PF20329">
    <property type="entry name" value="DUF6624"/>
    <property type="match status" value="1"/>
</dbReference>
<dbReference type="RefSeq" id="WP_163682746.1">
    <property type="nucleotide sequence ID" value="NZ_JAAIYP010000045.1"/>
</dbReference>
<accession>A0A7C9QW51</accession>
<organism evidence="1 2">
    <name type="scientific">Magnetospirillum aberrantis SpK</name>
    <dbReference type="NCBI Taxonomy" id="908842"/>
    <lineage>
        <taxon>Bacteria</taxon>
        <taxon>Pseudomonadati</taxon>
        <taxon>Pseudomonadota</taxon>
        <taxon>Alphaproteobacteria</taxon>
        <taxon>Rhodospirillales</taxon>
        <taxon>Rhodospirillaceae</taxon>
        <taxon>Magnetospirillum</taxon>
    </lineage>
</organism>
<protein>
    <submittedName>
        <fullName evidence="1">Uncharacterized protein</fullName>
    </submittedName>
</protein>
<keyword evidence="2" id="KW-1185">Reference proteome</keyword>
<evidence type="ECO:0000313" key="1">
    <source>
        <dbReference type="EMBL" id="NFV82078.1"/>
    </source>
</evidence>
<name>A0A7C9QW51_9PROT</name>
<dbReference type="InterPro" id="IPR046732">
    <property type="entry name" value="DUF6624"/>
</dbReference>
<dbReference type="AlphaFoldDB" id="A0A7C9QW51"/>
<evidence type="ECO:0000313" key="2">
    <source>
        <dbReference type="Proteomes" id="UP000480684"/>
    </source>
</evidence>
<gene>
    <name evidence="1" type="ORF">G4223_18365</name>
</gene>
<reference evidence="1 2" key="1">
    <citation type="submission" date="2020-02" db="EMBL/GenBank/DDBJ databases">
        <authorList>
            <person name="Dziuba M."/>
            <person name="Kuznetsov B."/>
            <person name="Mardanov A."/>
            <person name="Ravin N."/>
            <person name="Grouzdev D."/>
        </authorList>
    </citation>
    <scope>NUCLEOTIDE SEQUENCE [LARGE SCALE GENOMIC DNA]</scope>
    <source>
        <strain evidence="1 2">SpK</strain>
    </source>
</reference>
<dbReference type="Proteomes" id="UP000480684">
    <property type="component" value="Unassembled WGS sequence"/>
</dbReference>
<proteinExistence type="predicted"/>
<dbReference type="EMBL" id="JAAIYP010000045">
    <property type="protein sequence ID" value="NFV82078.1"/>
    <property type="molecule type" value="Genomic_DNA"/>
</dbReference>
<sequence>MRDVLIRLAENDRRLRSQLALSGHLFDGYHPTMRTLHEANARELELLVDEDGWPSQFESGADGVEAAFLIAVHAISRPNFLRRCLTLMKGAANRGDIPAWHAATLEDRIRSLEGKPQIYGTQLDWDDDNVLSPLPIENEAEVDARRAKVGLPPLSEAVAEAQAAAQAAGEMPPAEWLHLQHALDGFAREVGWR</sequence>
<comment type="caution">
    <text evidence="1">The sequence shown here is derived from an EMBL/GenBank/DDBJ whole genome shotgun (WGS) entry which is preliminary data.</text>
</comment>